<dbReference type="Proteomes" id="UP001642406">
    <property type="component" value="Unassembled WGS sequence"/>
</dbReference>
<proteinExistence type="predicted"/>
<accession>A0ABP0BX18</accession>
<protein>
    <recommendedName>
        <fullName evidence="4">BZIP transcription factor</fullName>
    </recommendedName>
</protein>
<dbReference type="InterPro" id="IPR021833">
    <property type="entry name" value="DUF3425"/>
</dbReference>
<dbReference type="Pfam" id="PF11905">
    <property type="entry name" value="DUF3425"/>
    <property type="match status" value="1"/>
</dbReference>
<evidence type="ECO:0000313" key="2">
    <source>
        <dbReference type="EMBL" id="CAK7224012.1"/>
    </source>
</evidence>
<reference evidence="2 3" key="1">
    <citation type="submission" date="2024-01" db="EMBL/GenBank/DDBJ databases">
        <authorList>
            <person name="Allen C."/>
            <person name="Tagirdzhanova G."/>
        </authorList>
    </citation>
    <scope>NUCLEOTIDE SEQUENCE [LARGE SCALE GENOMIC DNA]</scope>
</reference>
<name>A0ABP0BX18_9PEZI</name>
<keyword evidence="3" id="KW-1185">Reference proteome</keyword>
<evidence type="ECO:0008006" key="4">
    <source>
        <dbReference type="Google" id="ProtNLM"/>
    </source>
</evidence>
<comment type="caution">
    <text evidence="2">The sequence shown here is derived from an EMBL/GenBank/DDBJ whole genome shotgun (WGS) entry which is preliminary data.</text>
</comment>
<evidence type="ECO:0000313" key="3">
    <source>
        <dbReference type="Proteomes" id="UP001642406"/>
    </source>
</evidence>
<evidence type="ECO:0000256" key="1">
    <source>
        <dbReference type="SAM" id="MobiDB-lite"/>
    </source>
</evidence>
<gene>
    <name evidence="2" type="ORF">SBRCBS47491_005404</name>
</gene>
<dbReference type="PANTHER" id="PTHR37012:SF7">
    <property type="entry name" value="B-ZIP TRANSCRIPTION FACTOR (EUROFUNG)-RELATED"/>
    <property type="match status" value="1"/>
</dbReference>
<organism evidence="2 3">
    <name type="scientific">Sporothrix bragantina</name>
    <dbReference type="NCBI Taxonomy" id="671064"/>
    <lineage>
        <taxon>Eukaryota</taxon>
        <taxon>Fungi</taxon>
        <taxon>Dikarya</taxon>
        <taxon>Ascomycota</taxon>
        <taxon>Pezizomycotina</taxon>
        <taxon>Sordariomycetes</taxon>
        <taxon>Sordariomycetidae</taxon>
        <taxon>Ophiostomatales</taxon>
        <taxon>Ophiostomataceae</taxon>
        <taxon>Sporothrix</taxon>
    </lineage>
</organism>
<feature type="region of interest" description="Disordered" evidence="1">
    <location>
        <begin position="148"/>
        <end position="174"/>
    </location>
</feature>
<dbReference type="PANTHER" id="PTHR37012">
    <property type="entry name" value="B-ZIP TRANSCRIPTION FACTOR (EUROFUNG)-RELATED"/>
    <property type="match status" value="1"/>
</dbReference>
<sequence length="347" mass="39122">MHSSFIKKPQQKNKRFHDLEQEVQFLRAQVNIISAERDELRKVLGRVSSALGDRMPYIPRSEESNSSAVPHVDRCLSILSHASSPTLDVSSLPVWMSLPVNSSPVTPLDTLIVEFQAIGARLRDQGFDSPDFAPDAFPNVAPLLDSPLASHPPSVSERPFSAHPRDPMSTPPLPQTLPRLTVSSIIVGHISMAHGHQRSRVSQLAAVWSVFSMVRWRMCRSQETFNLLPAYFHPTALQLRVPHQPWVDVVPWPAARDSIIRARLDLDPAQDTRFRYMLIENTIVLWDRPIAHCVVRKGDGENGKWVLSRDFENHLRNLKNWCLPQEAIQEFPFLQGAANVTPIKGST</sequence>
<dbReference type="EMBL" id="CAWUHC010000046">
    <property type="protein sequence ID" value="CAK7224012.1"/>
    <property type="molecule type" value="Genomic_DNA"/>
</dbReference>